<feature type="binding site" evidence="15">
    <location>
        <position position="311"/>
    </location>
    <ligand>
        <name>substrate</name>
    </ligand>
</feature>
<evidence type="ECO:0000256" key="18">
    <source>
        <dbReference type="SAM" id="SignalP"/>
    </source>
</evidence>
<dbReference type="InterPro" id="IPR013780">
    <property type="entry name" value="Glyco_hydro_b"/>
</dbReference>
<feature type="site" description="Transition state stabilizer" evidence="12">
    <location>
        <position position="311"/>
    </location>
</feature>
<dbReference type="SUPFAM" id="SSF51011">
    <property type="entry name" value="Glycosyl hydrolase domain"/>
    <property type="match status" value="1"/>
</dbReference>
<evidence type="ECO:0000256" key="17">
    <source>
        <dbReference type="RuleBase" id="RU361134"/>
    </source>
</evidence>
<dbReference type="RefSeq" id="XP_058344914.1">
    <property type="nucleotide sequence ID" value="XM_058484289.1"/>
</dbReference>
<keyword evidence="5 13" id="KW-0479">Metal-binding</keyword>
<protein>
    <recommendedName>
        <fullName evidence="4 17">Alpha-amylase</fullName>
        <ecNumber evidence="4 17">3.2.1.1</ecNumber>
    </recommendedName>
</protein>
<keyword evidence="7 17" id="KW-0378">Hydrolase</keyword>
<feature type="binding site" evidence="15">
    <location>
        <position position="145"/>
    </location>
    <ligand>
        <name>substrate</name>
    </ligand>
</feature>
<feature type="binding site" evidence="13">
    <location>
        <position position="190"/>
    </location>
    <ligand>
        <name>Ca(2+)</name>
        <dbReference type="ChEBI" id="CHEBI:29108"/>
        <label>1</label>
    </ligand>
</feature>
<keyword evidence="8 13" id="KW-0106">Calcium</keyword>
<evidence type="ECO:0000256" key="1">
    <source>
        <dbReference type="ARBA" id="ARBA00000548"/>
    </source>
</evidence>
<dbReference type="PIRSF" id="PIRSF001024">
    <property type="entry name" value="Alph-amyl_fung"/>
    <property type="match status" value="1"/>
</dbReference>
<gene>
    <name evidence="20" type="ORF">O0I10_004228</name>
</gene>
<feature type="active site" description="Nucleophile" evidence="11">
    <location>
        <position position="221"/>
    </location>
</feature>
<evidence type="ECO:0000313" key="20">
    <source>
        <dbReference type="EMBL" id="KAJ8660001.1"/>
    </source>
</evidence>
<evidence type="ECO:0000256" key="11">
    <source>
        <dbReference type="PIRSR" id="PIRSR001024-1"/>
    </source>
</evidence>
<dbReference type="SUPFAM" id="SSF51445">
    <property type="entry name" value="(Trans)glycosidases"/>
    <property type="match status" value="1"/>
</dbReference>
<evidence type="ECO:0000256" key="15">
    <source>
        <dbReference type="PIRSR" id="PIRSR001024-5"/>
    </source>
</evidence>
<keyword evidence="21" id="KW-1185">Reference proteome</keyword>
<keyword evidence="9 17" id="KW-0119">Carbohydrate metabolism</keyword>
<comment type="catalytic activity">
    <reaction evidence="1 17">
        <text>Endohydrolysis of (1-&gt;4)-alpha-D-glucosidic linkages in polysaccharides containing three or more (1-&gt;4)-alpha-linked D-glucose units.</text>
        <dbReference type="EC" id="3.2.1.1"/>
    </reaction>
</comment>
<dbReference type="GeneID" id="83211641"/>
<dbReference type="GO" id="GO:0005509">
    <property type="term" value="F:calcium ion binding"/>
    <property type="evidence" value="ECO:0007669"/>
    <property type="project" value="InterPro"/>
</dbReference>
<feature type="binding site" evidence="13">
    <location>
        <position position="144"/>
    </location>
    <ligand>
        <name>Ca(2+)</name>
        <dbReference type="ChEBI" id="CHEBI:29108"/>
        <label>1</label>
    </ligand>
</feature>
<dbReference type="AlphaFoldDB" id="A0AAD7V7N4"/>
<evidence type="ECO:0000256" key="13">
    <source>
        <dbReference type="PIRSR" id="PIRSR001024-3"/>
    </source>
</evidence>
<feature type="binding site" evidence="15">
    <location>
        <position position="358"/>
    </location>
    <ligand>
        <name>substrate</name>
    </ligand>
</feature>
<dbReference type="InterPro" id="IPR006047">
    <property type="entry name" value="GH13_cat_dom"/>
</dbReference>
<feature type="signal peptide" evidence="18">
    <location>
        <begin position="1"/>
        <end position="23"/>
    </location>
</feature>
<dbReference type="PANTHER" id="PTHR10357">
    <property type="entry name" value="ALPHA-AMYLASE FAMILY MEMBER"/>
    <property type="match status" value="1"/>
</dbReference>
<keyword evidence="14" id="KW-1015">Disulfide bond</keyword>
<evidence type="ECO:0000256" key="14">
    <source>
        <dbReference type="PIRSR" id="PIRSR001024-4"/>
    </source>
</evidence>
<dbReference type="PANTHER" id="PTHR10357:SF215">
    <property type="entry name" value="ALPHA-AMYLASE 1"/>
    <property type="match status" value="1"/>
</dbReference>
<feature type="chain" id="PRO_5042122984" description="Alpha-amylase" evidence="18">
    <location>
        <begin position="24"/>
        <end position="469"/>
    </location>
</feature>
<feature type="binding site" evidence="15">
    <location>
        <position position="219"/>
    </location>
    <ligand>
        <name>substrate</name>
    </ligand>
</feature>
<evidence type="ECO:0000256" key="10">
    <source>
        <dbReference type="ARBA" id="ARBA00023295"/>
    </source>
</evidence>
<feature type="binding site" evidence="13">
    <location>
        <position position="221"/>
    </location>
    <ligand>
        <name>Ca(2+)</name>
        <dbReference type="ChEBI" id="CHEBI:29108"/>
        <label>2</label>
    </ligand>
</feature>
<organism evidence="20 21">
    <name type="scientific">Lichtheimia ornata</name>
    <dbReference type="NCBI Taxonomy" id="688661"/>
    <lineage>
        <taxon>Eukaryota</taxon>
        <taxon>Fungi</taxon>
        <taxon>Fungi incertae sedis</taxon>
        <taxon>Mucoromycota</taxon>
        <taxon>Mucoromycotina</taxon>
        <taxon>Mucoromycetes</taxon>
        <taxon>Mucorales</taxon>
        <taxon>Lichtheimiaceae</taxon>
        <taxon>Lichtheimia</taxon>
    </lineage>
</organism>
<feature type="binding site" evidence="13">
    <location>
        <position position="245"/>
    </location>
    <ligand>
        <name>Ca(2+)</name>
        <dbReference type="ChEBI" id="CHEBI:29108"/>
        <label>2</label>
    </ligand>
</feature>
<feature type="disulfide bond" evidence="14">
    <location>
        <begin position="169"/>
        <end position="182"/>
    </location>
</feature>
<proteinExistence type="inferred from homology"/>
<feature type="binding site" evidence="15">
    <location>
        <position position="106"/>
    </location>
    <ligand>
        <name>substrate</name>
    </ligand>
</feature>
<comment type="cofactor">
    <cofactor evidence="2">
        <name>Ca(2+)</name>
        <dbReference type="ChEBI" id="CHEBI:29108"/>
    </cofactor>
</comment>
<evidence type="ECO:0000256" key="3">
    <source>
        <dbReference type="ARBA" id="ARBA00008061"/>
    </source>
</evidence>
<feature type="disulfide bond" evidence="14">
    <location>
        <begin position="60"/>
        <end position="67"/>
    </location>
</feature>
<comment type="caution">
    <text evidence="20">The sequence shown here is derived from an EMBL/GenBank/DDBJ whole genome shotgun (WGS) entry which is preliminary data.</text>
</comment>
<evidence type="ECO:0000256" key="12">
    <source>
        <dbReference type="PIRSR" id="PIRSR001024-2"/>
    </source>
</evidence>
<dbReference type="SMART" id="SM00642">
    <property type="entry name" value="Aamy"/>
    <property type="match status" value="1"/>
</dbReference>
<dbReference type="Pfam" id="PF00128">
    <property type="entry name" value="Alpha-amylase"/>
    <property type="match status" value="1"/>
</dbReference>
<evidence type="ECO:0000256" key="4">
    <source>
        <dbReference type="ARBA" id="ARBA00012595"/>
    </source>
</evidence>
<keyword evidence="6 18" id="KW-0732">Signal</keyword>
<evidence type="ECO:0000259" key="19">
    <source>
        <dbReference type="SMART" id="SM00642"/>
    </source>
</evidence>
<dbReference type="GO" id="GO:0005975">
    <property type="term" value="P:carbohydrate metabolic process"/>
    <property type="evidence" value="ECO:0007669"/>
    <property type="project" value="InterPro"/>
</dbReference>
<reference evidence="20 21" key="1">
    <citation type="submission" date="2023-03" db="EMBL/GenBank/DDBJ databases">
        <title>Genome sequence of Lichtheimia ornata CBS 291.66.</title>
        <authorList>
            <person name="Mohabir J.T."/>
            <person name="Shea T.P."/>
            <person name="Kurbessoian T."/>
            <person name="Berby B."/>
            <person name="Fontaine J."/>
            <person name="Livny J."/>
            <person name="Gnirke A."/>
            <person name="Stajich J.E."/>
            <person name="Cuomo C.A."/>
        </authorList>
    </citation>
    <scope>NUCLEOTIDE SEQUENCE [LARGE SCALE GENOMIC DNA]</scope>
    <source>
        <strain evidence="20">CBS 291.66</strain>
    </source>
</reference>
<evidence type="ECO:0000256" key="5">
    <source>
        <dbReference type="ARBA" id="ARBA00022723"/>
    </source>
</evidence>
<dbReference type="Gene3D" id="3.20.20.80">
    <property type="entry name" value="Glycosidases"/>
    <property type="match status" value="1"/>
</dbReference>
<name>A0AAD7V7N4_9FUNG</name>
<feature type="binding site" evidence="15">
    <location>
        <position position="249"/>
    </location>
    <ligand>
        <name>substrate</name>
    </ligand>
</feature>
<evidence type="ECO:0000313" key="21">
    <source>
        <dbReference type="Proteomes" id="UP001234581"/>
    </source>
</evidence>
<evidence type="ECO:0000256" key="2">
    <source>
        <dbReference type="ARBA" id="ARBA00001913"/>
    </source>
</evidence>
<evidence type="ECO:0000256" key="16">
    <source>
        <dbReference type="RuleBase" id="RU003615"/>
    </source>
</evidence>
<evidence type="ECO:0000256" key="6">
    <source>
        <dbReference type="ARBA" id="ARBA00022729"/>
    </source>
</evidence>
<sequence length="469" mass="51495">MKLNKHLSILAATCALFTSSVLARPVTISKRASADDWRDRAIYQILTDRFARSDGSTDDCTDLSNYCGGNFQGIVQQLDYIEGMGFDAIWISPIPTNAEGGYHGYWATDFYSLNDHFGSQDDLKALVDAAHERGMYVMLDVVANHAGPTNNGDYSGYTFGSSDLYHPQCSIDYNDQNSIEQCWVADNLPDIDTENDSNINKLHDIVSTWISTYGFDGIRIDTVKHVRKDFWSGYAAAAGVFATGEVFDGNHAYVGPYQEQLDSLHNFPLYYALNDVFASKQGFQRLSDQRNANMNAFKDVSLLTTFVDNHDVVRFLNTNNDQALFKNALAYVLLSEGIPVVYYGSEQGFAGGADPANREALWSSGYDTSSDLYQFIATINNHVRQKSGKKVYMDLDVQDNVYAFMHGDALVVLNNFGSGASNQVSVNVGAQVAESTSFTDAISGTSITVSSGSVTFTLENGNPAIFVPA</sequence>
<dbReference type="EMBL" id="JARTCD010000015">
    <property type="protein sequence ID" value="KAJ8660001.1"/>
    <property type="molecule type" value="Genomic_DNA"/>
</dbReference>
<dbReference type="InterPro" id="IPR013777">
    <property type="entry name" value="A-amylase-like"/>
</dbReference>
<dbReference type="InterPro" id="IPR006046">
    <property type="entry name" value="Alpha_amylase"/>
</dbReference>
<evidence type="ECO:0000256" key="8">
    <source>
        <dbReference type="ARBA" id="ARBA00022837"/>
    </source>
</evidence>
<dbReference type="PRINTS" id="PR00110">
    <property type="entry name" value="ALPHAAMYLASE"/>
</dbReference>
<dbReference type="EC" id="3.2.1.1" evidence="4 17"/>
<dbReference type="Proteomes" id="UP001234581">
    <property type="component" value="Unassembled WGS sequence"/>
</dbReference>
<dbReference type="GO" id="GO:0004556">
    <property type="term" value="F:alpha-amylase activity"/>
    <property type="evidence" value="ECO:0007669"/>
    <property type="project" value="UniProtKB-UniRule"/>
</dbReference>
<comment type="similarity">
    <text evidence="3 16">Belongs to the glycosyl hydrolase 13 family.</text>
</comment>
<feature type="binding site" evidence="13">
    <location>
        <position position="180"/>
    </location>
    <ligand>
        <name>Ca(2+)</name>
        <dbReference type="ChEBI" id="CHEBI:29108"/>
        <label>1</label>
    </ligand>
</feature>
<dbReference type="FunFam" id="3.20.20.80:FF:000120">
    <property type="entry name" value="Alpha-amylase A"/>
    <property type="match status" value="1"/>
</dbReference>
<evidence type="ECO:0000256" key="9">
    <source>
        <dbReference type="ARBA" id="ARBA00023277"/>
    </source>
</evidence>
<feature type="binding site" evidence="13">
    <location>
        <position position="225"/>
    </location>
    <ligand>
        <name>Ca(2+)</name>
        <dbReference type="ChEBI" id="CHEBI:29108"/>
        <label>1</label>
    </ligand>
</feature>
<evidence type="ECO:0000256" key="7">
    <source>
        <dbReference type="ARBA" id="ARBA00022801"/>
    </source>
</evidence>
<keyword evidence="10 17" id="KW-0326">Glycosidase</keyword>
<feature type="active site" description="Proton donor" evidence="11">
    <location>
        <position position="245"/>
    </location>
</feature>
<accession>A0AAD7V7N4</accession>
<feature type="domain" description="Glycosyl hydrolase family 13 catalytic" evidence="19">
    <location>
        <begin position="44"/>
        <end position="382"/>
    </location>
</feature>
<dbReference type="InterPro" id="IPR017853">
    <property type="entry name" value="GH"/>
</dbReference>
<dbReference type="CDD" id="cd11319">
    <property type="entry name" value="AmyAc_euk_AmyA"/>
    <property type="match status" value="1"/>
</dbReference>
<dbReference type="Gene3D" id="2.60.40.1180">
    <property type="entry name" value="Golgi alpha-mannosidase II"/>
    <property type="match status" value="1"/>
</dbReference>